<name>A0A7S0IB38_MICPS</name>
<dbReference type="Pfam" id="PF01399">
    <property type="entry name" value="PCI"/>
    <property type="match status" value="1"/>
</dbReference>
<evidence type="ECO:0000256" key="1">
    <source>
        <dbReference type="ARBA" id="ARBA00008482"/>
    </source>
</evidence>
<dbReference type="InterPro" id="IPR000717">
    <property type="entry name" value="PCI_dom"/>
</dbReference>
<dbReference type="AlphaFoldDB" id="A0A7S0IB38"/>
<dbReference type="InterPro" id="IPR045237">
    <property type="entry name" value="COPS7/eIF3m"/>
</dbReference>
<gene>
    <name evidence="3" type="ORF">MCOM1403_LOCUS3850</name>
</gene>
<dbReference type="SMART" id="SM00088">
    <property type="entry name" value="PINT"/>
    <property type="match status" value="1"/>
</dbReference>
<evidence type="ECO:0000313" key="3">
    <source>
        <dbReference type="EMBL" id="CAD8516424.1"/>
    </source>
</evidence>
<dbReference type="GO" id="GO:0005852">
    <property type="term" value="C:eukaryotic translation initiation factor 3 complex"/>
    <property type="evidence" value="ECO:0007669"/>
    <property type="project" value="TreeGrafter"/>
</dbReference>
<organism evidence="3">
    <name type="scientific">Micromonas pusilla</name>
    <name type="common">Picoplanktonic green alga</name>
    <name type="synonym">Chromulina pusilla</name>
    <dbReference type="NCBI Taxonomy" id="38833"/>
    <lineage>
        <taxon>Eukaryota</taxon>
        <taxon>Viridiplantae</taxon>
        <taxon>Chlorophyta</taxon>
        <taxon>Mamiellophyceae</taxon>
        <taxon>Mamiellales</taxon>
        <taxon>Mamiellaceae</taxon>
        <taxon>Micromonas</taxon>
    </lineage>
</organism>
<dbReference type="GO" id="GO:0002183">
    <property type="term" value="P:cytoplasmic translational initiation"/>
    <property type="evidence" value="ECO:0007669"/>
    <property type="project" value="TreeGrafter"/>
</dbReference>
<sequence length="398" mass="42426">MSASTCVLVEMGEEDPIISVAQLVAGLIGDADGKVVKECESLLEAGKFTEVVAKIMAHGGKLFADAPDKDLEAAVLIIGGLAQRLSPADAAKCVDQLVAAALAGTDRGSLRAAILFQLYNMTTDIKARFPILKKILGYVREAKLAELVAPISHHVEDNYKSWNLDAAETRAVLSDVFTMLAETSGNSDPNSTEAKRILDLQLLFLATFSAGEKLDAKGEEVAKAVVTSFVKATDMTFRCDLLGSPAVQALEGTKSSGALKLLTTMLTGNGVAEFAAFAKSNGAVFKDLGLDEAECLGKMKLLALCALAEKSAEGEFTYAQVAEALQCGEGEVESWIVRAIGVRLVEAKMDQVRGVAVVTRVNHRVFGDDQWKELKTKLASWRENLEAVANMTAPQIEA</sequence>
<comment type="similarity">
    <text evidence="1">Belongs to the CSN7/EIF3M family. CSN7 subfamily.</text>
</comment>
<protein>
    <recommendedName>
        <fullName evidence="2">PCI domain-containing protein</fullName>
    </recommendedName>
</protein>
<proteinExistence type="inferred from homology"/>
<reference evidence="3" key="1">
    <citation type="submission" date="2021-01" db="EMBL/GenBank/DDBJ databases">
        <authorList>
            <person name="Corre E."/>
            <person name="Pelletier E."/>
            <person name="Niang G."/>
            <person name="Scheremetjew M."/>
            <person name="Finn R."/>
            <person name="Kale V."/>
            <person name="Holt S."/>
            <person name="Cochrane G."/>
            <person name="Meng A."/>
            <person name="Brown T."/>
            <person name="Cohen L."/>
        </authorList>
    </citation>
    <scope>NUCLEOTIDE SEQUENCE</scope>
    <source>
        <strain evidence="3">CCMP1723</strain>
    </source>
</reference>
<accession>A0A7S0IB38</accession>
<feature type="domain" description="PCI" evidence="2">
    <location>
        <begin position="290"/>
        <end position="381"/>
    </location>
</feature>
<dbReference type="PANTHER" id="PTHR15350">
    <property type="entry name" value="COP9 SIGNALOSOME COMPLEX SUBUNIT 7/DENDRITIC CELL PROTEIN GA17"/>
    <property type="match status" value="1"/>
</dbReference>
<evidence type="ECO:0000259" key="2">
    <source>
        <dbReference type="SMART" id="SM00088"/>
    </source>
</evidence>
<dbReference type="EMBL" id="HBEQ01004890">
    <property type="protein sequence ID" value="CAD8516424.1"/>
    <property type="molecule type" value="Transcribed_RNA"/>
</dbReference>
<dbReference type="InterPro" id="IPR040750">
    <property type="entry name" value="eIF3m_C_helix"/>
</dbReference>
<dbReference type="PANTHER" id="PTHR15350:SF2">
    <property type="entry name" value="EUKARYOTIC TRANSLATION INITIATION FACTOR 3 SUBUNIT M"/>
    <property type="match status" value="1"/>
</dbReference>
<dbReference type="Pfam" id="PF18005">
    <property type="entry name" value="eIF3m_C_helix"/>
    <property type="match status" value="1"/>
</dbReference>